<protein>
    <submittedName>
        <fullName evidence="1">Uncharacterized protein</fullName>
    </submittedName>
</protein>
<accession>A0AA39U2Y0</accession>
<dbReference type="Proteomes" id="UP001174934">
    <property type="component" value="Unassembled WGS sequence"/>
</dbReference>
<proteinExistence type="predicted"/>
<evidence type="ECO:0000313" key="2">
    <source>
        <dbReference type="Proteomes" id="UP001174934"/>
    </source>
</evidence>
<keyword evidence="2" id="KW-1185">Reference proteome</keyword>
<comment type="caution">
    <text evidence="1">The sequence shown here is derived from an EMBL/GenBank/DDBJ whole genome shotgun (WGS) entry which is preliminary data.</text>
</comment>
<name>A0AA39U2Y0_9PEZI</name>
<organism evidence="1 2">
    <name type="scientific">Bombardia bombarda</name>
    <dbReference type="NCBI Taxonomy" id="252184"/>
    <lineage>
        <taxon>Eukaryota</taxon>
        <taxon>Fungi</taxon>
        <taxon>Dikarya</taxon>
        <taxon>Ascomycota</taxon>
        <taxon>Pezizomycotina</taxon>
        <taxon>Sordariomycetes</taxon>
        <taxon>Sordariomycetidae</taxon>
        <taxon>Sordariales</taxon>
        <taxon>Lasiosphaeriaceae</taxon>
        <taxon>Bombardia</taxon>
    </lineage>
</organism>
<dbReference type="AlphaFoldDB" id="A0AA39U2Y0"/>
<dbReference type="EMBL" id="JAULSR010000010">
    <property type="protein sequence ID" value="KAK0610640.1"/>
    <property type="molecule type" value="Genomic_DNA"/>
</dbReference>
<gene>
    <name evidence="1" type="ORF">B0T17DRAFT_512128</name>
</gene>
<evidence type="ECO:0000313" key="1">
    <source>
        <dbReference type="EMBL" id="KAK0610640.1"/>
    </source>
</evidence>
<sequence>MTSLMPNAAKQLELASQSFTILQPRFSTSQITTTTKRTMSFQSKDPSKQSKLLADFGSSLKPRKSNRVEISRVLHRPQTTHSTISKDKTKGEAAYRANLFAYFGKKLQKAVNPTQESKDNGEFHARRKDVQSQVHRLMKEAGSDGSNDELAYSRDFETCRMMVENKAKELCSCEKESKEIQSLYNSTTGRKAGFKDWDQLGDILDHLWDHKIYSERRRSSLSTVK</sequence>
<reference evidence="1" key="1">
    <citation type="submission" date="2023-06" db="EMBL/GenBank/DDBJ databases">
        <title>Genome-scale phylogeny and comparative genomics of the fungal order Sordariales.</title>
        <authorList>
            <consortium name="Lawrence Berkeley National Laboratory"/>
            <person name="Hensen N."/>
            <person name="Bonometti L."/>
            <person name="Westerberg I."/>
            <person name="Brannstrom I.O."/>
            <person name="Guillou S."/>
            <person name="Cros-Aarteil S."/>
            <person name="Calhoun S."/>
            <person name="Haridas S."/>
            <person name="Kuo A."/>
            <person name="Mondo S."/>
            <person name="Pangilinan J."/>
            <person name="Riley R."/>
            <person name="LaButti K."/>
            <person name="Andreopoulos B."/>
            <person name="Lipzen A."/>
            <person name="Chen C."/>
            <person name="Yanf M."/>
            <person name="Daum C."/>
            <person name="Ng V."/>
            <person name="Clum A."/>
            <person name="Steindorff A."/>
            <person name="Ohm R."/>
            <person name="Martin F."/>
            <person name="Silar P."/>
            <person name="Natvig D."/>
            <person name="Lalanne C."/>
            <person name="Gautier V."/>
            <person name="Ament-velasquez S.L."/>
            <person name="Kruys A."/>
            <person name="Hutchinson M.I."/>
            <person name="Powell A.J."/>
            <person name="Barry K."/>
            <person name="Miller A.N."/>
            <person name="Grigoriev I.V."/>
            <person name="Debuchy R."/>
            <person name="Gladieux P."/>
            <person name="Thoren M.H."/>
            <person name="Johannesson H."/>
        </authorList>
    </citation>
    <scope>NUCLEOTIDE SEQUENCE</scope>
    <source>
        <strain evidence="1">SMH3391-2</strain>
    </source>
</reference>